<proteinExistence type="predicted"/>
<dbReference type="EMBL" id="CP048882">
    <property type="protein sequence ID" value="QPP05014.1"/>
    <property type="molecule type" value="Genomic_DNA"/>
</dbReference>
<dbReference type="AlphaFoldDB" id="A0A7T1T273"/>
<dbReference type="Proteomes" id="UP000595046">
    <property type="component" value="Chromosome"/>
</dbReference>
<organism evidence="2 3">
    <name type="scientific">Streptomyces bathyalis</name>
    <dbReference type="NCBI Taxonomy" id="2710756"/>
    <lineage>
        <taxon>Bacteria</taxon>
        <taxon>Bacillati</taxon>
        <taxon>Actinomycetota</taxon>
        <taxon>Actinomycetes</taxon>
        <taxon>Kitasatosporales</taxon>
        <taxon>Streptomycetaceae</taxon>
        <taxon>Streptomyces</taxon>
    </lineage>
</organism>
<evidence type="ECO:0000313" key="3">
    <source>
        <dbReference type="Proteomes" id="UP000595046"/>
    </source>
</evidence>
<evidence type="ECO:0000256" key="1">
    <source>
        <dbReference type="SAM" id="MobiDB-lite"/>
    </source>
</evidence>
<dbReference type="KEGG" id="sbat:G4Z16_05865"/>
<reference evidence="3" key="1">
    <citation type="submission" date="2020-02" db="EMBL/GenBank/DDBJ databases">
        <title>Streptomyces sp. ASO4wet.</title>
        <authorList>
            <person name="Risdian C."/>
            <person name="Landwehr W."/>
            <person name="Schupp P."/>
            <person name="Wink J."/>
        </authorList>
    </citation>
    <scope>NUCLEOTIDE SEQUENCE [LARGE SCALE GENOMIC DNA]</scope>
    <source>
        <strain evidence="3">ASO4wet</strain>
    </source>
</reference>
<evidence type="ECO:0000313" key="2">
    <source>
        <dbReference type="EMBL" id="QPP05014.1"/>
    </source>
</evidence>
<sequence length="51" mass="5418">MHIQVVLLDGSDRLDVTAPGEVPHAPRGGQRHRAGAPVGTVRPELEEVIPS</sequence>
<accession>A0A7T1T273</accession>
<dbReference type="RefSeq" id="WP_197349538.1">
    <property type="nucleotide sequence ID" value="NZ_CP048882.1"/>
</dbReference>
<feature type="region of interest" description="Disordered" evidence="1">
    <location>
        <begin position="17"/>
        <end position="37"/>
    </location>
</feature>
<name>A0A7T1T273_9ACTN</name>
<protein>
    <submittedName>
        <fullName evidence="2">Uncharacterized protein</fullName>
    </submittedName>
</protein>
<keyword evidence="3" id="KW-1185">Reference proteome</keyword>
<gene>
    <name evidence="2" type="ORF">G4Z16_05865</name>
</gene>